<dbReference type="Proteomes" id="UP000693970">
    <property type="component" value="Unassembled WGS sequence"/>
</dbReference>
<name>A0A9K3PGL7_9STRA</name>
<evidence type="ECO:0000313" key="3">
    <source>
        <dbReference type="Proteomes" id="UP000693970"/>
    </source>
</evidence>
<gene>
    <name evidence="2" type="ORF">IV203_005563</name>
</gene>
<reference evidence="2" key="1">
    <citation type="journal article" date="2021" name="Sci. Rep.">
        <title>Diploid genomic architecture of Nitzschia inconspicua, an elite biomass production diatom.</title>
        <authorList>
            <person name="Oliver A."/>
            <person name="Podell S."/>
            <person name="Pinowska A."/>
            <person name="Traller J.C."/>
            <person name="Smith S.R."/>
            <person name="McClure R."/>
            <person name="Beliaev A."/>
            <person name="Bohutskyi P."/>
            <person name="Hill E.A."/>
            <person name="Rabines A."/>
            <person name="Zheng H."/>
            <person name="Allen L.Z."/>
            <person name="Kuo A."/>
            <person name="Grigoriev I.V."/>
            <person name="Allen A.E."/>
            <person name="Hazlebeck D."/>
            <person name="Allen E.E."/>
        </authorList>
    </citation>
    <scope>NUCLEOTIDE SEQUENCE</scope>
    <source>
        <strain evidence="2">Hildebrandi</strain>
    </source>
</reference>
<dbReference type="OrthoDB" id="49023at2759"/>
<dbReference type="AlphaFoldDB" id="A0A9K3PGL7"/>
<dbReference type="EMBL" id="JAGRRH010000021">
    <property type="protein sequence ID" value="KAG7346495.1"/>
    <property type="molecule type" value="Genomic_DNA"/>
</dbReference>
<feature type="compositionally biased region" description="Low complexity" evidence="1">
    <location>
        <begin position="260"/>
        <end position="270"/>
    </location>
</feature>
<organism evidence="2 3">
    <name type="scientific">Nitzschia inconspicua</name>
    <dbReference type="NCBI Taxonomy" id="303405"/>
    <lineage>
        <taxon>Eukaryota</taxon>
        <taxon>Sar</taxon>
        <taxon>Stramenopiles</taxon>
        <taxon>Ochrophyta</taxon>
        <taxon>Bacillariophyta</taxon>
        <taxon>Bacillariophyceae</taxon>
        <taxon>Bacillariophycidae</taxon>
        <taxon>Bacillariales</taxon>
        <taxon>Bacillariaceae</taxon>
        <taxon>Nitzschia</taxon>
    </lineage>
</organism>
<sequence>MANGDVDAINERLNGLVNLLQVVGIDGINTNTLMEEQRRNGASSRGGSAAAPQSSSDVQILELIKKLQLAQADSPEILAALQSPELRALASLAAQKQRAAEPKKASPALDDVMDDDDNYPKIGPGYSDDVSVMSDMTTPTVMTRQQVPDEEHYREVNGGPGALPPLHALSGGPAQPARPAMGMIPMQRYGAAGTASGGGKTKNMVGAVRPGQAHRAIAKSGGAAAQRRLNYQMAMTKLQSGAADPAPASPRKTQKEVFAPSSPTPSQQTPMEFPSMAEGSGGKNPKKGKEKLFKKTKKTALAAQEVSDLDFEGTEPIRTPATSATSGSTGSSGGRKKSLTPVTNDVDWAMGDTAGWQAFDTGGASSGKDIFVDNHGFFPNDAFGSNDPFVPTQTSSPTPSSKSRAKSPRQRPSSSTTPNGTVRKAVPSKKLSTGRLKKEGDAKRGERSEKTAKKKTRSRASLTM</sequence>
<feature type="compositionally biased region" description="Basic residues" evidence="1">
    <location>
        <begin position="284"/>
        <end position="298"/>
    </location>
</feature>
<evidence type="ECO:0000256" key="1">
    <source>
        <dbReference type="SAM" id="MobiDB-lite"/>
    </source>
</evidence>
<accession>A0A9K3PGL7</accession>
<feature type="region of interest" description="Disordered" evidence="1">
    <location>
        <begin position="96"/>
        <end position="116"/>
    </location>
</feature>
<evidence type="ECO:0000313" key="2">
    <source>
        <dbReference type="EMBL" id="KAG7346495.1"/>
    </source>
</evidence>
<proteinExistence type="predicted"/>
<feature type="compositionally biased region" description="Basic and acidic residues" evidence="1">
    <location>
        <begin position="436"/>
        <end position="451"/>
    </location>
</feature>
<protein>
    <submittedName>
        <fullName evidence="2">Uncharacterized protein</fullName>
    </submittedName>
</protein>
<keyword evidence="3" id="KW-1185">Reference proteome</keyword>
<feature type="region of interest" description="Disordered" evidence="1">
    <location>
        <begin position="238"/>
        <end position="464"/>
    </location>
</feature>
<feature type="compositionally biased region" description="Low complexity" evidence="1">
    <location>
        <begin position="391"/>
        <end position="402"/>
    </location>
</feature>
<comment type="caution">
    <text evidence="2">The sequence shown here is derived from an EMBL/GenBank/DDBJ whole genome shotgun (WGS) entry which is preliminary data.</text>
</comment>
<reference evidence="2" key="2">
    <citation type="submission" date="2021-04" db="EMBL/GenBank/DDBJ databases">
        <authorList>
            <person name="Podell S."/>
        </authorList>
    </citation>
    <scope>NUCLEOTIDE SEQUENCE</scope>
    <source>
        <strain evidence="2">Hildebrandi</strain>
    </source>
</reference>